<dbReference type="KEGG" id="pbr:PB2503_07819"/>
<dbReference type="InterPro" id="IPR001543">
    <property type="entry name" value="FliN-like_C"/>
</dbReference>
<reference evidence="3 4" key="2">
    <citation type="journal article" date="2011" name="J. Bacteriol.">
        <title>Complete genome sequence of strain HTCC2503T of Parvularcula bermudensis, the type species of the order "Parvularculales" in the class Alphaproteobacteria.</title>
        <authorList>
            <person name="Oh H.M."/>
            <person name="Kang I."/>
            <person name="Vergin K.L."/>
            <person name="Kang D."/>
            <person name="Rhee K.H."/>
            <person name="Giovannoni S.J."/>
            <person name="Cho J.C."/>
        </authorList>
    </citation>
    <scope>NUCLEOTIDE SEQUENCE [LARGE SCALE GENOMIC DNA]</scope>
    <source>
        <strain evidence="4">ATCC BAA-594 / HTCC2503 / KCTC 12087</strain>
    </source>
</reference>
<feature type="region of interest" description="Disordered" evidence="1">
    <location>
        <begin position="281"/>
        <end position="309"/>
    </location>
</feature>
<organism evidence="3 4">
    <name type="scientific">Parvularcula bermudensis (strain ATCC BAA-594 / HTCC2503 / KCTC 12087)</name>
    <dbReference type="NCBI Taxonomy" id="314260"/>
    <lineage>
        <taxon>Bacteria</taxon>
        <taxon>Pseudomonadati</taxon>
        <taxon>Pseudomonadota</taxon>
        <taxon>Alphaproteobacteria</taxon>
        <taxon>Parvularculales</taxon>
        <taxon>Parvularculaceae</taxon>
        <taxon>Parvularcula</taxon>
    </lineage>
</organism>
<dbReference type="HOGENOM" id="CLU_899694_0_0_5"/>
<evidence type="ECO:0000259" key="2">
    <source>
        <dbReference type="Pfam" id="PF01052"/>
    </source>
</evidence>
<dbReference type="STRING" id="314260.PB2503_07819"/>
<feature type="compositionally biased region" description="Acidic residues" evidence="1">
    <location>
        <begin position="288"/>
        <end position="301"/>
    </location>
</feature>
<dbReference type="InterPro" id="IPR036429">
    <property type="entry name" value="SpoA-like_sf"/>
</dbReference>
<dbReference type="Pfam" id="PF01052">
    <property type="entry name" value="FliMN_C"/>
    <property type="match status" value="1"/>
</dbReference>
<keyword evidence="4" id="KW-1185">Reference proteome</keyword>
<proteinExistence type="predicted"/>
<gene>
    <name evidence="3" type="ordered locus">PB2503_07819</name>
</gene>
<protein>
    <recommendedName>
        <fullName evidence="2">Flagellar motor switch protein FliN-like C-terminal domain-containing protein</fullName>
    </recommendedName>
</protein>
<feature type="domain" description="Flagellar motor switch protein FliN-like C-terminal" evidence="2">
    <location>
        <begin position="184"/>
        <end position="257"/>
    </location>
</feature>
<dbReference type="EMBL" id="CP002156">
    <property type="protein sequence ID" value="ADM09619.1"/>
    <property type="molecule type" value="Genomic_DNA"/>
</dbReference>
<reference evidence="4" key="1">
    <citation type="submission" date="2010-08" db="EMBL/GenBank/DDBJ databases">
        <title>Genome sequence of Parvularcula bermudensis HTCC2503.</title>
        <authorList>
            <person name="Kang D.-M."/>
            <person name="Oh H.-M."/>
            <person name="Cho J.-C."/>
        </authorList>
    </citation>
    <scope>NUCLEOTIDE SEQUENCE [LARGE SCALE GENOMIC DNA]</scope>
    <source>
        <strain evidence="4">ATCC BAA-594 / HTCC2503 / KCTC 12087</strain>
    </source>
</reference>
<dbReference type="Proteomes" id="UP000001302">
    <property type="component" value="Chromosome"/>
</dbReference>
<dbReference type="RefSeq" id="WP_013300593.1">
    <property type="nucleotide sequence ID" value="NC_014414.1"/>
</dbReference>
<accession>E0TGK0</accession>
<evidence type="ECO:0000313" key="4">
    <source>
        <dbReference type="Proteomes" id="UP000001302"/>
    </source>
</evidence>
<sequence length="309" mass="32877">MPSPGLTRHLSAPLRMPQFLAPAQQLAEEALVDLCQLVGEFLDTKVKPESCELSRVAPSYPDEGVCLDGMSFGKPMIRLVVPRDCASAICGAIFQGSVSEPAIERSIMRSLADKMSPVFGVMGSGGSFVWQEADPEIFTNRPVLRAAMKMITLDGTELSWHLDMTREFTDGAFRPSASLCLSHLSQFAFTAEALVAKPRLSITSILALKAGDKLQLPGAKLEAVTVAVPTAKSALSLAKGELGTIEQRRSLRLTEILDPGEGADIGTPSMGNGGFALADAHDAPAVESEAEESGETDEDDFSIPMNIAL</sequence>
<name>E0TGK0_PARBH</name>
<dbReference type="SUPFAM" id="SSF101801">
    <property type="entry name" value="Surface presentation of antigens (SPOA)"/>
    <property type="match status" value="1"/>
</dbReference>
<dbReference type="AlphaFoldDB" id="E0TGK0"/>
<evidence type="ECO:0000313" key="3">
    <source>
        <dbReference type="EMBL" id="ADM09619.1"/>
    </source>
</evidence>
<evidence type="ECO:0000256" key="1">
    <source>
        <dbReference type="SAM" id="MobiDB-lite"/>
    </source>
</evidence>
<dbReference type="Gene3D" id="2.30.330.10">
    <property type="entry name" value="SpoA-like"/>
    <property type="match status" value="1"/>
</dbReference>